<dbReference type="Pfam" id="PF00639">
    <property type="entry name" value="Rotamase"/>
    <property type="match status" value="1"/>
</dbReference>
<keyword evidence="7" id="KW-0143">Chaperone</keyword>
<keyword evidence="3" id="KW-0997">Cell inner membrane</keyword>
<comment type="caution">
    <text evidence="13">The sequence shown here is derived from an EMBL/GenBank/DDBJ whole genome shotgun (WGS) entry which is preliminary data.</text>
</comment>
<accession>A0A931ND67</accession>
<dbReference type="InterPro" id="IPR046357">
    <property type="entry name" value="PPIase_dom_sf"/>
</dbReference>
<keyword evidence="6" id="KW-0472">Membrane</keyword>
<organism evidence="13 14">
    <name type="scientific">Inhella proteolytica</name>
    <dbReference type="NCBI Taxonomy" id="2795029"/>
    <lineage>
        <taxon>Bacteria</taxon>
        <taxon>Pseudomonadati</taxon>
        <taxon>Pseudomonadota</taxon>
        <taxon>Betaproteobacteria</taxon>
        <taxon>Burkholderiales</taxon>
        <taxon>Sphaerotilaceae</taxon>
        <taxon>Inhella</taxon>
    </lineage>
</organism>
<comment type="similarity">
    <text evidence="8">Belongs to the PpiD chaperone family.</text>
</comment>
<dbReference type="SUPFAM" id="SSF109998">
    <property type="entry name" value="Triger factor/SurA peptide-binding domain-like"/>
    <property type="match status" value="1"/>
</dbReference>
<evidence type="ECO:0000256" key="3">
    <source>
        <dbReference type="ARBA" id="ARBA00022519"/>
    </source>
</evidence>
<feature type="domain" description="PpiC" evidence="12">
    <location>
        <begin position="256"/>
        <end position="359"/>
    </location>
</feature>
<dbReference type="AlphaFoldDB" id="A0A931ND67"/>
<protein>
    <recommendedName>
        <fullName evidence="9">Periplasmic chaperone PpiD</fullName>
    </recommendedName>
    <alternativeName>
        <fullName evidence="10">Periplasmic folding chaperone</fullName>
    </alternativeName>
</protein>
<evidence type="ECO:0000256" key="7">
    <source>
        <dbReference type="ARBA" id="ARBA00023186"/>
    </source>
</evidence>
<evidence type="ECO:0000259" key="12">
    <source>
        <dbReference type="PROSITE" id="PS50198"/>
    </source>
</evidence>
<dbReference type="Gene3D" id="3.10.50.40">
    <property type="match status" value="1"/>
</dbReference>
<reference evidence="13" key="1">
    <citation type="submission" date="2020-12" db="EMBL/GenBank/DDBJ databases">
        <title>The genome sequence of Inhella sp. 1Y17.</title>
        <authorList>
            <person name="Liu Y."/>
        </authorList>
    </citation>
    <scope>NUCLEOTIDE SEQUENCE</scope>
    <source>
        <strain evidence="13">1Y17</strain>
    </source>
</reference>
<name>A0A931ND67_9BURK</name>
<keyword evidence="11" id="KW-0697">Rotamase</keyword>
<dbReference type="GO" id="GO:0003755">
    <property type="term" value="F:peptidyl-prolyl cis-trans isomerase activity"/>
    <property type="evidence" value="ECO:0007669"/>
    <property type="project" value="UniProtKB-KW"/>
</dbReference>
<keyword evidence="14" id="KW-1185">Reference proteome</keyword>
<evidence type="ECO:0000256" key="4">
    <source>
        <dbReference type="ARBA" id="ARBA00022692"/>
    </source>
</evidence>
<dbReference type="GO" id="GO:0005886">
    <property type="term" value="C:plasma membrane"/>
    <property type="evidence" value="ECO:0007669"/>
    <property type="project" value="UniProtKB-SubCell"/>
</dbReference>
<keyword evidence="11" id="KW-0413">Isomerase</keyword>
<evidence type="ECO:0000256" key="6">
    <source>
        <dbReference type="ARBA" id="ARBA00023136"/>
    </source>
</evidence>
<keyword evidence="4" id="KW-0812">Transmembrane</keyword>
<dbReference type="PANTHER" id="PTHR47529:SF1">
    <property type="entry name" value="PERIPLASMIC CHAPERONE PPID"/>
    <property type="match status" value="1"/>
</dbReference>
<dbReference type="InterPro" id="IPR027304">
    <property type="entry name" value="Trigger_fact/SurA_dom_sf"/>
</dbReference>
<dbReference type="PANTHER" id="PTHR47529">
    <property type="entry name" value="PEPTIDYL-PROLYL CIS-TRANS ISOMERASE D"/>
    <property type="match status" value="1"/>
</dbReference>
<keyword evidence="5" id="KW-1133">Transmembrane helix</keyword>
<evidence type="ECO:0000256" key="10">
    <source>
        <dbReference type="ARBA" id="ARBA00042775"/>
    </source>
</evidence>
<evidence type="ECO:0000256" key="8">
    <source>
        <dbReference type="ARBA" id="ARBA00038408"/>
    </source>
</evidence>
<gene>
    <name evidence="13" type="ORF">I7X39_05440</name>
</gene>
<comment type="subcellular location">
    <subcellularLocation>
        <location evidence="1">Cell inner membrane</location>
        <topology evidence="1">Single-pass type II membrane protein</topology>
        <orientation evidence="1">Periplasmic side</orientation>
    </subcellularLocation>
</comment>
<dbReference type="Proteomes" id="UP000613266">
    <property type="component" value="Unassembled WGS sequence"/>
</dbReference>
<evidence type="ECO:0000256" key="2">
    <source>
        <dbReference type="ARBA" id="ARBA00022475"/>
    </source>
</evidence>
<dbReference type="Pfam" id="PF13624">
    <property type="entry name" value="SurA_N_3"/>
    <property type="match status" value="1"/>
</dbReference>
<dbReference type="EMBL" id="JAEDAK010000003">
    <property type="protein sequence ID" value="MBH9576347.1"/>
    <property type="molecule type" value="Genomic_DNA"/>
</dbReference>
<keyword evidence="2" id="KW-1003">Cell membrane</keyword>
<evidence type="ECO:0000313" key="14">
    <source>
        <dbReference type="Proteomes" id="UP000613266"/>
    </source>
</evidence>
<evidence type="ECO:0000256" key="1">
    <source>
        <dbReference type="ARBA" id="ARBA00004382"/>
    </source>
</evidence>
<evidence type="ECO:0000313" key="13">
    <source>
        <dbReference type="EMBL" id="MBH9576347.1"/>
    </source>
</evidence>
<evidence type="ECO:0000256" key="5">
    <source>
        <dbReference type="ARBA" id="ARBA00022989"/>
    </source>
</evidence>
<proteinExistence type="inferred from homology"/>
<dbReference type="Gene3D" id="1.10.4030.10">
    <property type="entry name" value="Porin chaperone SurA, peptide-binding domain"/>
    <property type="match status" value="1"/>
</dbReference>
<dbReference type="InterPro" id="IPR000297">
    <property type="entry name" value="PPIase_PpiC"/>
</dbReference>
<dbReference type="SUPFAM" id="SSF54534">
    <property type="entry name" value="FKBP-like"/>
    <property type="match status" value="1"/>
</dbReference>
<dbReference type="InterPro" id="IPR052029">
    <property type="entry name" value="PpiD_chaperone"/>
</dbReference>
<evidence type="ECO:0000256" key="11">
    <source>
        <dbReference type="PROSITE-ProRule" id="PRU00278"/>
    </source>
</evidence>
<evidence type="ECO:0000256" key="9">
    <source>
        <dbReference type="ARBA" id="ARBA00040743"/>
    </source>
</evidence>
<sequence length="621" mass="67696">MQLILLVLILPSFVALGVQGYSSFSDGVGLKVATVDGHKITQGDWDNAAREQAERMRRENPQMDPKLLDSPEARQQALEGLVSRRALETAVQKQQLMAADGRVASVFRRSPTYAFLRTPEGQPNKALLAAQGMSSEGFAERLRQDLGLQQVLAPADMLPRSLKLGGKLAFDALLQQRDISVKRLEAQAYRDQVQLGDADVATYYQLPATQKRWMQPERAQIEYLVLDAEALKQRVQVNEGELKTYYEQNRKRFSTPEERQVSHILIKLDAGAKAEQEAAARAQLEALQALLRSDPKQFAALARKHSQDEISAASGGELDFIGRDFNVKAIADAAFALGKGEISPIVRSEFGLHLVTVSDIRGGDVRSFEDVRAELETEQRSELAKKEFQTLSEQFSNAVYEQADALQPVAEKFQLELRKAELGRVPAAGAQGPLASPKLIEAVFAPESLKTKRNTEAVETGVQQLVSARVLKHVPAAAPALDEVKEAVREQLLMERAAALAKKAGEALLAQKAEELSYDTTVTVSRMNPHGLPREALNKILLASAGSLAKPFGVDLGTGGYLLVRLNAVKPPSEQEVPAKQAEQQYAQALANAEGLAYLEALKAGYKAKILASPAKAASSP</sequence>
<dbReference type="PROSITE" id="PS50198">
    <property type="entry name" value="PPIC_PPIASE_2"/>
    <property type="match status" value="1"/>
</dbReference>